<accession>A0A813G484</accession>
<dbReference type="AlphaFoldDB" id="A0A813G484"/>
<protein>
    <submittedName>
        <fullName evidence="1">Uncharacterized protein</fullName>
    </submittedName>
</protein>
<name>A0A813G484_POLGL</name>
<sequence length="116" mass="12937">QQGNKKEALKICSADKLNYATLPLQRVCAAVNWTKIVDYLLSEVLASGRQWSRLYAAALASEPQGILHRFRLVEIHTSSARLHRASWPDPPSRATGAPAMKHSIFDTLSYSESLRC</sequence>
<gene>
    <name evidence="1" type="ORF">PGLA1383_LOCUS35145</name>
</gene>
<dbReference type="EMBL" id="CAJNNV010026173">
    <property type="protein sequence ID" value="CAE8617484.1"/>
    <property type="molecule type" value="Genomic_DNA"/>
</dbReference>
<evidence type="ECO:0000313" key="2">
    <source>
        <dbReference type="Proteomes" id="UP000654075"/>
    </source>
</evidence>
<organism evidence="1 2">
    <name type="scientific">Polarella glacialis</name>
    <name type="common">Dinoflagellate</name>
    <dbReference type="NCBI Taxonomy" id="89957"/>
    <lineage>
        <taxon>Eukaryota</taxon>
        <taxon>Sar</taxon>
        <taxon>Alveolata</taxon>
        <taxon>Dinophyceae</taxon>
        <taxon>Suessiales</taxon>
        <taxon>Suessiaceae</taxon>
        <taxon>Polarella</taxon>
    </lineage>
</organism>
<dbReference type="Proteomes" id="UP000654075">
    <property type="component" value="Unassembled WGS sequence"/>
</dbReference>
<feature type="non-terminal residue" evidence="1">
    <location>
        <position position="1"/>
    </location>
</feature>
<keyword evidence="2" id="KW-1185">Reference proteome</keyword>
<reference evidence="1" key="1">
    <citation type="submission" date="2021-02" db="EMBL/GenBank/DDBJ databases">
        <authorList>
            <person name="Dougan E. K."/>
            <person name="Rhodes N."/>
            <person name="Thang M."/>
            <person name="Chan C."/>
        </authorList>
    </citation>
    <scope>NUCLEOTIDE SEQUENCE</scope>
</reference>
<proteinExistence type="predicted"/>
<comment type="caution">
    <text evidence="1">The sequence shown here is derived from an EMBL/GenBank/DDBJ whole genome shotgun (WGS) entry which is preliminary data.</text>
</comment>
<evidence type="ECO:0000313" key="1">
    <source>
        <dbReference type="EMBL" id="CAE8617484.1"/>
    </source>
</evidence>